<dbReference type="InterPro" id="IPR044668">
    <property type="entry name" value="PuuD-like"/>
</dbReference>
<dbReference type="EC" id="3.5.1.94" evidence="5"/>
<dbReference type="Proteomes" id="UP000676246">
    <property type="component" value="Unassembled WGS sequence"/>
</dbReference>
<comment type="catalytic activity">
    <reaction evidence="2">
        <text>4-(gamma-L-glutamylamino)butanoate + H2O = 4-aminobutanoate + L-glutamate</text>
        <dbReference type="Rhea" id="RHEA:19737"/>
        <dbReference type="ChEBI" id="CHEBI:15377"/>
        <dbReference type="ChEBI" id="CHEBI:29985"/>
        <dbReference type="ChEBI" id="CHEBI:58800"/>
        <dbReference type="ChEBI" id="CHEBI:59888"/>
        <dbReference type="EC" id="3.5.1.94"/>
    </reaction>
</comment>
<dbReference type="RefSeq" id="WP_210853996.1">
    <property type="nucleotide sequence ID" value="NZ_JAGQDD010000006.1"/>
</dbReference>
<dbReference type="FunFam" id="3.40.50.880:FF:000030">
    <property type="entry name" value="Gamma-glutamyl-gamma-aminobutyrate hydrolase PuuD"/>
    <property type="match status" value="1"/>
</dbReference>
<dbReference type="GO" id="GO:0005829">
    <property type="term" value="C:cytosol"/>
    <property type="evidence" value="ECO:0007669"/>
    <property type="project" value="TreeGrafter"/>
</dbReference>
<evidence type="ECO:0000313" key="6">
    <source>
        <dbReference type="EMBL" id="MBQ0931014.1"/>
    </source>
</evidence>
<evidence type="ECO:0000313" key="7">
    <source>
        <dbReference type="Proteomes" id="UP000676246"/>
    </source>
</evidence>
<evidence type="ECO:0000256" key="4">
    <source>
        <dbReference type="ARBA" id="ARBA00060634"/>
    </source>
</evidence>
<evidence type="ECO:0000256" key="2">
    <source>
        <dbReference type="ARBA" id="ARBA00052718"/>
    </source>
</evidence>
<dbReference type="EMBL" id="JAGQDD010000006">
    <property type="protein sequence ID" value="MBQ0931014.1"/>
    <property type="molecule type" value="Genomic_DNA"/>
</dbReference>
<dbReference type="PANTHER" id="PTHR43235">
    <property type="entry name" value="GLUTAMINE AMIDOTRANSFERASE PB2B2.05-RELATED"/>
    <property type="match status" value="1"/>
</dbReference>
<dbReference type="GO" id="GO:0033969">
    <property type="term" value="F:gamma-glutamyl-gamma-aminobutyrate hydrolase activity"/>
    <property type="evidence" value="ECO:0007669"/>
    <property type="project" value="UniProtKB-EC"/>
</dbReference>
<keyword evidence="6" id="KW-0378">Hydrolase</keyword>
<evidence type="ECO:0000256" key="5">
    <source>
        <dbReference type="ARBA" id="ARBA00066788"/>
    </source>
</evidence>
<protein>
    <recommendedName>
        <fullName evidence="5">gamma-glutamyl-gamma-aminobutyrate hydrolase</fullName>
        <ecNumber evidence="5">3.5.1.94</ecNumber>
    </recommendedName>
</protein>
<dbReference type="PANTHER" id="PTHR43235:SF1">
    <property type="entry name" value="GLUTAMINE AMIDOTRANSFERASE PB2B2.05-RELATED"/>
    <property type="match status" value="1"/>
</dbReference>
<dbReference type="GO" id="GO:0006598">
    <property type="term" value="P:polyamine catabolic process"/>
    <property type="evidence" value="ECO:0007669"/>
    <property type="project" value="TreeGrafter"/>
</dbReference>
<comment type="caution">
    <text evidence="6">The sequence shown here is derived from an EMBL/GenBank/DDBJ whole genome shotgun (WGS) entry which is preliminary data.</text>
</comment>
<proteinExistence type="inferred from homology"/>
<dbReference type="CDD" id="cd01745">
    <property type="entry name" value="GATase1_2"/>
    <property type="match status" value="1"/>
</dbReference>
<evidence type="ECO:0000256" key="3">
    <source>
        <dbReference type="ARBA" id="ARBA00055068"/>
    </source>
</evidence>
<dbReference type="PROSITE" id="PS51273">
    <property type="entry name" value="GATASE_TYPE_1"/>
    <property type="match status" value="1"/>
</dbReference>
<gene>
    <name evidence="6" type="ORF">KAK03_11000</name>
</gene>
<dbReference type="InterPro" id="IPR011697">
    <property type="entry name" value="Peptidase_C26"/>
</dbReference>
<dbReference type="Gene3D" id="3.40.50.880">
    <property type="match status" value="1"/>
</dbReference>
<accession>A0A940Y6E8</accession>
<evidence type="ECO:0000256" key="1">
    <source>
        <dbReference type="ARBA" id="ARBA00011083"/>
    </source>
</evidence>
<reference evidence="6 7" key="1">
    <citation type="submission" date="2021-04" db="EMBL/GenBank/DDBJ databases">
        <title>The genome sequence of Ideonella sp. 3Y2.</title>
        <authorList>
            <person name="Liu Y."/>
        </authorList>
    </citation>
    <scope>NUCLEOTIDE SEQUENCE [LARGE SCALE GENOMIC DNA]</scope>
    <source>
        <strain evidence="6 7">3Y2</strain>
    </source>
</reference>
<organism evidence="6 7">
    <name type="scientific">Ideonella alba</name>
    <dbReference type="NCBI Taxonomy" id="2824118"/>
    <lineage>
        <taxon>Bacteria</taxon>
        <taxon>Pseudomonadati</taxon>
        <taxon>Pseudomonadota</taxon>
        <taxon>Betaproteobacteria</taxon>
        <taxon>Burkholderiales</taxon>
        <taxon>Sphaerotilaceae</taxon>
        <taxon>Ideonella</taxon>
    </lineage>
</organism>
<name>A0A940Y6E8_9BURK</name>
<dbReference type="SUPFAM" id="SSF52317">
    <property type="entry name" value="Class I glutamine amidotransferase-like"/>
    <property type="match status" value="1"/>
</dbReference>
<dbReference type="InterPro" id="IPR029062">
    <property type="entry name" value="Class_I_gatase-like"/>
</dbReference>
<keyword evidence="7" id="KW-1185">Reference proteome</keyword>
<dbReference type="Pfam" id="PF07722">
    <property type="entry name" value="Peptidase_C26"/>
    <property type="match status" value="1"/>
</dbReference>
<sequence>MTLPPDNPAAKPVVLVPACNRMLGEHPFHIAGKKYIDAVRLAGALPLVVPAAEAAEIDALLDMADGVLLTGSPSNVHPSHFGEEVHDPSLPLDPLRDGWTLPLIRRALARGIPLFGICRGTQETNVALGGSLHQAVHEVDGHDDHRPREGAPAAEAYGAAHPVTVQPGGHLAGLFGAGTQFSVNSVHGQAVNRLADGLRVEARAPDGLVEAFSVASAPGFSLCVQWHPEWLAADNPQSIAMLGAFGQACRAYRDRHRAPQPARN</sequence>
<comment type="similarity">
    <text evidence="1">Belongs to the peptidase C26 family.</text>
</comment>
<comment type="pathway">
    <text evidence="4">Amine and polyamine degradation; putrescine degradation; 4-aminobutanoate from putrescine: step 4/4.</text>
</comment>
<dbReference type="AlphaFoldDB" id="A0A940Y6E8"/>
<comment type="function">
    <text evidence="3">Involved in the breakdown of putrescine via hydrolysis of the gamma-glutamyl linkage of gamma-glutamyl-gamma-aminobutyrate.</text>
</comment>